<evidence type="ECO:0000313" key="2">
    <source>
        <dbReference type="Proteomes" id="UP001239795"/>
    </source>
</evidence>
<comment type="caution">
    <text evidence="1">The sequence shown here is derived from an EMBL/GenBank/DDBJ whole genome shotgun (WGS) entry which is preliminary data.</text>
</comment>
<dbReference type="AlphaFoldDB" id="A0AAI9UBE7"/>
<dbReference type="EMBL" id="MLGG01000024">
    <property type="protein sequence ID" value="KAK1455262.1"/>
    <property type="molecule type" value="Genomic_DNA"/>
</dbReference>
<organism evidence="1 2">
    <name type="scientific">Colletotrichum melonis</name>
    <dbReference type="NCBI Taxonomy" id="1209925"/>
    <lineage>
        <taxon>Eukaryota</taxon>
        <taxon>Fungi</taxon>
        <taxon>Dikarya</taxon>
        <taxon>Ascomycota</taxon>
        <taxon>Pezizomycotina</taxon>
        <taxon>Sordariomycetes</taxon>
        <taxon>Hypocreomycetidae</taxon>
        <taxon>Glomerellales</taxon>
        <taxon>Glomerellaceae</taxon>
        <taxon>Colletotrichum</taxon>
        <taxon>Colletotrichum acutatum species complex</taxon>
    </lineage>
</organism>
<gene>
    <name evidence="1" type="ORF">CMEL01_04022</name>
</gene>
<keyword evidence="2" id="KW-1185">Reference proteome</keyword>
<protein>
    <submittedName>
        <fullName evidence="1">Uncharacterized protein</fullName>
    </submittedName>
</protein>
<proteinExistence type="predicted"/>
<reference evidence="1 2" key="1">
    <citation type="submission" date="2016-10" db="EMBL/GenBank/DDBJ databases">
        <title>The genome sequence of Colletotrichum fioriniae PJ7.</title>
        <authorList>
            <person name="Baroncelli R."/>
        </authorList>
    </citation>
    <scope>NUCLEOTIDE SEQUENCE [LARGE SCALE GENOMIC DNA]</scope>
    <source>
        <strain evidence="1">Col 31</strain>
    </source>
</reference>
<sequence>MMRRVVCLPACLPACLSKHMLVLVGMWHLIWDLTTAPIKVPLERRTEMLKGSIQFATREWGVFAVYLTNRGGKTAWQANSSGERAGPGPPTRAKIGRDERCAMPAACRPKSTVPPCLMIYRNSSKRLQRGAR</sequence>
<accession>A0AAI9UBE7</accession>
<dbReference type="Proteomes" id="UP001239795">
    <property type="component" value="Unassembled WGS sequence"/>
</dbReference>
<name>A0AAI9UBE7_9PEZI</name>
<evidence type="ECO:0000313" key="1">
    <source>
        <dbReference type="EMBL" id="KAK1455262.1"/>
    </source>
</evidence>